<sequence length="200" mass="22340">MDEHYKFDRKKTTILQRKQDKRMEAKGCGGQSENRNKRDAKEEHYNFLEGLNEKLQEAITTRINETDQHALVRPVTNEEIERTVFNLKKGKEPRHECISKKREACEPSFCSWVARFALDLNRKLPETLKTESFRARNSHFAVESNVDTSIINVSEVPVVLSVVNGDLASVAAGQGLPLLVPGVGVDGLGVLGGDPLVSIV</sequence>
<dbReference type="EMBL" id="BAABME010012659">
    <property type="protein sequence ID" value="GAA0185368.1"/>
    <property type="molecule type" value="Genomic_DNA"/>
</dbReference>
<dbReference type="AlphaFoldDB" id="A0AAV3RUF7"/>
<reference evidence="2 3" key="1">
    <citation type="submission" date="2024-01" db="EMBL/GenBank/DDBJ databases">
        <title>The complete chloroplast genome sequence of Lithospermum erythrorhizon: insights into the phylogenetic relationship among Boraginaceae species and the maternal lineages of purple gromwells.</title>
        <authorList>
            <person name="Okada T."/>
            <person name="Watanabe K."/>
        </authorList>
    </citation>
    <scope>NUCLEOTIDE SEQUENCE [LARGE SCALE GENOMIC DNA]</scope>
</reference>
<organism evidence="2 3">
    <name type="scientific">Lithospermum erythrorhizon</name>
    <name type="common">Purple gromwell</name>
    <name type="synonym">Lithospermum officinale var. erythrorhizon</name>
    <dbReference type="NCBI Taxonomy" id="34254"/>
    <lineage>
        <taxon>Eukaryota</taxon>
        <taxon>Viridiplantae</taxon>
        <taxon>Streptophyta</taxon>
        <taxon>Embryophyta</taxon>
        <taxon>Tracheophyta</taxon>
        <taxon>Spermatophyta</taxon>
        <taxon>Magnoliopsida</taxon>
        <taxon>eudicotyledons</taxon>
        <taxon>Gunneridae</taxon>
        <taxon>Pentapetalae</taxon>
        <taxon>asterids</taxon>
        <taxon>lamiids</taxon>
        <taxon>Boraginales</taxon>
        <taxon>Boraginaceae</taxon>
        <taxon>Boraginoideae</taxon>
        <taxon>Lithospermeae</taxon>
        <taxon>Lithospermum</taxon>
    </lineage>
</organism>
<comment type="caution">
    <text evidence="2">The sequence shown here is derived from an EMBL/GenBank/DDBJ whole genome shotgun (WGS) entry which is preliminary data.</text>
</comment>
<evidence type="ECO:0000313" key="2">
    <source>
        <dbReference type="EMBL" id="GAA0185368.1"/>
    </source>
</evidence>
<keyword evidence="3" id="KW-1185">Reference proteome</keyword>
<evidence type="ECO:0000313" key="3">
    <source>
        <dbReference type="Proteomes" id="UP001454036"/>
    </source>
</evidence>
<protein>
    <submittedName>
        <fullName evidence="2">Uncharacterized protein</fullName>
    </submittedName>
</protein>
<evidence type="ECO:0000256" key="1">
    <source>
        <dbReference type="SAM" id="MobiDB-lite"/>
    </source>
</evidence>
<accession>A0AAV3RUF7</accession>
<proteinExistence type="predicted"/>
<feature type="region of interest" description="Disordered" evidence="1">
    <location>
        <begin position="1"/>
        <end position="40"/>
    </location>
</feature>
<dbReference type="Proteomes" id="UP001454036">
    <property type="component" value="Unassembled WGS sequence"/>
</dbReference>
<gene>
    <name evidence="2" type="ORF">LIER_32656</name>
</gene>
<name>A0AAV3RUF7_LITER</name>